<gene>
    <name evidence="2" type="ORF">IZO911_LOCUS35278</name>
</gene>
<dbReference type="InterPro" id="IPR043136">
    <property type="entry name" value="B30.2/SPRY_sf"/>
</dbReference>
<dbReference type="EMBL" id="CAJNOE010000742">
    <property type="protein sequence ID" value="CAF1323454.1"/>
    <property type="molecule type" value="Genomic_DNA"/>
</dbReference>
<protein>
    <recommendedName>
        <fullName evidence="4">B30.2/SPRY domain-containing protein</fullName>
    </recommendedName>
</protein>
<comment type="caution">
    <text evidence="2">The sequence shown here is derived from an EMBL/GenBank/DDBJ whole genome shotgun (WGS) entry which is preliminary data.</text>
</comment>
<reference evidence="2" key="1">
    <citation type="submission" date="2021-02" db="EMBL/GenBank/DDBJ databases">
        <authorList>
            <person name="Nowell W R."/>
        </authorList>
    </citation>
    <scope>NUCLEOTIDE SEQUENCE</scope>
</reference>
<proteinExistence type="predicted"/>
<evidence type="ECO:0000313" key="3">
    <source>
        <dbReference type="Proteomes" id="UP000663860"/>
    </source>
</evidence>
<evidence type="ECO:0000313" key="2">
    <source>
        <dbReference type="EMBL" id="CAF1323454.1"/>
    </source>
</evidence>
<name>A0A815F2J2_9BILA</name>
<dbReference type="Gene3D" id="2.60.120.920">
    <property type="match status" value="1"/>
</dbReference>
<keyword evidence="1" id="KW-0175">Coiled coil</keyword>
<dbReference type="AlphaFoldDB" id="A0A815F2J2"/>
<feature type="coiled-coil region" evidence="1">
    <location>
        <begin position="111"/>
        <end position="152"/>
    </location>
</feature>
<evidence type="ECO:0000256" key="1">
    <source>
        <dbReference type="SAM" id="Coils"/>
    </source>
</evidence>
<dbReference type="Proteomes" id="UP000663860">
    <property type="component" value="Unassembled WGS sequence"/>
</dbReference>
<accession>A0A815F2J2</accession>
<evidence type="ECO:0008006" key="4">
    <source>
        <dbReference type="Google" id="ProtNLM"/>
    </source>
</evidence>
<sequence>MTTIKDKSLCSTCNIERGIFVCSGCSQSFCLQHTTNHYNDIADQFTVLEQTRDQVLQDLNYEMVKPQGDIRALHDELASKIDIWEQESISKIKKAAIQARTDLFKCTIGHLSSKRLDLEQITNELQQARKRQDFIETDLSEWQNKLKQLKEELTTQPNVIVHEDSTKLISNIHINVFDGKELFNSSAGDAVFEENGKVVCVKANPNMYSEVRGKCEYTIGEHRIFLKIEELNGWTLFGIISKSTPLQVHSYASPSCYGWYNGSNYNYAAGQRINGEGTTAQKNDTIQLVINCDKKLIRFINEQKNEVLELNVDTDKCPFPWQLHLNLNLPTTRIRIIS</sequence>
<organism evidence="2 3">
    <name type="scientific">Adineta steineri</name>
    <dbReference type="NCBI Taxonomy" id="433720"/>
    <lineage>
        <taxon>Eukaryota</taxon>
        <taxon>Metazoa</taxon>
        <taxon>Spiralia</taxon>
        <taxon>Gnathifera</taxon>
        <taxon>Rotifera</taxon>
        <taxon>Eurotatoria</taxon>
        <taxon>Bdelloidea</taxon>
        <taxon>Adinetida</taxon>
        <taxon>Adinetidae</taxon>
        <taxon>Adineta</taxon>
    </lineage>
</organism>